<evidence type="ECO:0000256" key="8">
    <source>
        <dbReference type="HAMAP-Rule" id="MF_01925"/>
    </source>
</evidence>
<dbReference type="RefSeq" id="WP_136131246.1">
    <property type="nucleotide sequence ID" value="NZ_PDKT01000005.1"/>
</dbReference>
<dbReference type="EC" id="1.5.1.2" evidence="8 9"/>
<dbReference type="SUPFAM" id="SSF48179">
    <property type="entry name" value="6-phosphogluconate dehydrogenase C-terminal domain-like"/>
    <property type="match status" value="1"/>
</dbReference>
<comment type="function">
    <text evidence="8">Catalyzes the reduction of 1-pyrroline-5-carboxylate (PCA) to L-proline.</text>
</comment>
<gene>
    <name evidence="8" type="primary">proC</name>
    <name evidence="14" type="ORF">CRV12_03310</name>
</gene>
<evidence type="ECO:0000256" key="4">
    <source>
        <dbReference type="ARBA" id="ARBA00022605"/>
    </source>
</evidence>
<organism evidence="14 15">
    <name type="scientific">Candidatus Pantoea edessiphila</name>
    <dbReference type="NCBI Taxonomy" id="2044610"/>
    <lineage>
        <taxon>Bacteria</taxon>
        <taxon>Pseudomonadati</taxon>
        <taxon>Pseudomonadota</taxon>
        <taxon>Gammaproteobacteria</taxon>
        <taxon>Enterobacterales</taxon>
        <taxon>Erwiniaceae</taxon>
        <taxon>Pantoea</taxon>
    </lineage>
</organism>
<dbReference type="PANTHER" id="PTHR11645:SF0">
    <property type="entry name" value="PYRROLINE-5-CARBOXYLATE REDUCTASE 3"/>
    <property type="match status" value="1"/>
</dbReference>
<dbReference type="PROSITE" id="PS00521">
    <property type="entry name" value="P5CR"/>
    <property type="match status" value="1"/>
</dbReference>
<keyword evidence="5 8" id="KW-0641">Proline biosynthesis</keyword>
<dbReference type="HAMAP" id="MF_01925">
    <property type="entry name" value="P5C_reductase"/>
    <property type="match status" value="1"/>
</dbReference>
<comment type="catalytic activity">
    <reaction evidence="8 11">
        <text>L-proline + NADP(+) = (S)-1-pyrroline-5-carboxylate + NADPH + 2 H(+)</text>
        <dbReference type="Rhea" id="RHEA:14109"/>
        <dbReference type="ChEBI" id="CHEBI:15378"/>
        <dbReference type="ChEBI" id="CHEBI:17388"/>
        <dbReference type="ChEBI" id="CHEBI:57783"/>
        <dbReference type="ChEBI" id="CHEBI:58349"/>
        <dbReference type="ChEBI" id="CHEBI:60039"/>
        <dbReference type="EC" id="1.5.1.2"/>
    </reaction>
</comment>
<comment type="subcellular location">
    <subcellularLocation>
        <location evidence="1 8">Cytoplasm</location>
    </subcellularLocation>
</comment>
<dbReference type="Gene3D" id="3.40.50.720">
    <property type="entry name" value="NAD(P)-binding Rossmann-like Domain"/>
    <property type="match status" value="1"/>
</dbReference>
<comment type="pathway">
    <text evidence="8 11">Amino-acid biosynthesis; L-proline biosynthesis; L-proline from L-glutamate 5-semialdehyde: step 1/1.</text>
</comment>
<dbReference type="Gene3D" id="1.10.3730.10">
    <property type="entry name" value="ProC C-terminal domain-like"/>
    <property type="match status" value="1"/>
</dbReference>
<evidence type="ECO:0000256" key="7">
    <source>
        <dbReference type="ARBA" id="ARBA00023002"/>
    </source>
</evidence>
<dbReference type="InterPro" id="IPR029036">
    <property type="entry name" value="P5CR_dimer"/>
</dbReference>
<dbReference type="AlphaFoldDB" id="A0A2P5SZJ0"/>
<dbReference type="Pfam" id="PF14748">
    <property type="entry name" value="P5CR_dimer"/>
    <property type="match status" value="1"/>
</dbReference>
<dbReference type="InterPro" id="IPR053790">
    <property type="entry name" value="P5CR-like_CS"/>
</dbReference>
<dbReference type="PIRSF" id="PIRSF000193">
    <property type="entry name" value="Pyrrol-5-carb_rd"/>
    <property type="match status" value="1"/>
</dbReference>
<dbReference type="Proteomes" id="UP000296153">
    <property type="component" value="Unassembled WGS sequence"/>
</dbReference>
<evidence type="ECO:0000256" key="3">
    <source>
        <dbReference type="ARBA" id="ARBA00022490"/>
    </source>
</evidence>
<dbReference type="Pfam" id="PF03807">
    <property type="entry name" value="F420_oxidored"/>
    <property type="match status" value="1"/>
</dbReference>
<feature type="domain" description="Pyrroline-5-carboxylate reductase catalytic N-terminal" evidence="12">
    <location>
        <begin position="4"/>
        <end position="99"/>
    </location>
</feature>
<dbReference type="InterPro" id="IPR008927">
    <property type="entry name" value="6-PGluconate_DH-like_C_sf"/>
</dbReference>
<dbReference type="GO" id="GO:0055129">
    <property type="term" value="P:L-proline biosynthetic process"/>
    <property type="evidence" value="ECO:0007669"/>
    <property type="project" value="UniProtKB-UniRule"/>
</dbReference>
<keyword evidence="6 8" id="KW-0521">NADP</keyword>
<evidence type="ECO:0000313" key="15">
    <source>
        <dbReference type="Proteomes" id="UP000296153"/>
    </source>
</evidence>
<feature type="domain" description="Pyrroline-5-carboxylate reductase dimerisation" evidence="13">
    <location>
        <begin position="162"/>
        <end position="266"/>
    </location>
</feature>
<dbReference type="FunFam" id="1.10.3730.10:FF:000001">
    <property type="entry name" value="Pyrroline-5-carboxylate reductase"/>
    <property type="match status" value="1"/>
</dbReference>
<evidence type="ECO:0000259" key="13">
    <source>
        <dbReference type="Pfam" id="PF14748"/>
    </source>
</evidence>
<dbReference type="OrthoDB" id="9805754at2"/>
<evidence type="ECO:0000256" key="6">
    <source>
        <dbReference type="ARBA" id="ARBA00022857"/>
    </source>
</evidence>
<keyword evidence="3 8" id="KW-0963">Cytoplasm</keyword>
<proteinExistence type="inferred from homology"/>
<dbReference type="UniPathway" id="UPA00098">
    <property type="reaction ID" value="UER00361"/>
</dbReference>
<evidence type="ECO:0000256" key="11">
    <source>
        <dbReference type="RuleBase" id="RU003903"/>
    </source>
</evidence>
<evidence type="ECO:0000256" key="9">
    <source>
        <dbReference type="NCBIfam" id="TIGR00112"/>
    </source>
</evidence>
<feature type="binding site" evidence="10">
    <location>
        <begin position="8"/>
        <end position="13"/>
    </location>
    <ligand>
        <name>NADP(+)</name>
        <dbReference type="ChEBI" id="CHEBI:58349"/>
    </ligand>
</feature>
<comment type="similarity">
    <text evidence="2 8 11">Belongs to the pyrroline-5-carboxylate reductase family.</text>
</comment>
<dbReference type="GO" id="GO:0004735">
    <property type="term" value="F:pyrroline-5-carboxylate reductase activity"/>
    <property type="evidence" value="ECO:0007669"/>
    <property type="project" value="UniProtKB-UniRule"/>
</dbReference>
<keyword evidence="7 8" id="KW-0560">Oxidoreductase</keyword>
<evidence type="ECO:0000256" key="5">
    <source>
        <dbReference type="ARBA" id="ARBA00022650"/>
    </source>
</evidence>
<evidence type="ECO:0000256" key="2">
    <source>
        <dbReference type="ARBA" id="ARBA00005525"/>
    </source>
</evidence>
<dbReference type="EMBL" id="PDKT01000005">
    <property type="protein sequence ID" value="PPI87723.1"/>
    <property type="molecule type" value="Genomic_DNA"/>
</dbReference>
<accession>A0A2P5SZJ0</accession>
<dbReference type="InterPro" id="IPR036291">
    <property type="entry name" value="NAD(P)-bd_dom_sf"/>
</dbReference>
<evidence type="ECO:0000256" key="10">
    <source>
        <dbReference type="PIRSR" id="PIRSR000193-1"/>
    </source>
</evidence>
<reference evidence="14 15" key="1">
    <citation type="journal article" date="2018" name="Genome Biol. Evol.">
        <title>Cladogenesis and Genomic Streamlining in Extracellular Endosymbionts of Tropical Stink Bugs.</title>
        <authorList>
            <person name="Otero-Bravo A."/>
            <person name="Goffredi S."/>
            <person name="Sabree Z.L."/>
        </authorList>
    </citation>
    <scope>NUCLEOTIDE SEQUENCE [LARGE SCALE GENOMIC DNA]</scope>
    <source>
        <strain evidence="14 15">SoEE</strain>
    </source>
</reference>
<dbReference type="FunFam" id="3.40.50.720:FF:000190">
    <property type="entry name" value="Pyrroline-5-carboxylate reductase"/>
    <property type="match status" value="1"/>
</dbReference>
<protein>
    <recommendedName>
        <fullName evidence="8 9">Pyrroline-5-carboxylate reductase</fullName>
        <shortName evidence="8">P5C reductase</shortName>
        <shortName evidence="8">P5CR</shortName>
        <ecNumber evidence="8 9">1.5.1.2</ecNumber>
    </recommendedName>
    <alternativeName>
        <fullName evidence="8">PCA reductase</fullName>
    </alternativeName>
</protein>
<dbReference type="NCBIfam" id="TIGR00112">
    <property type="entry name" value="proC"/>
    <property type="match status" value="1"/>
</dbReference>
<keyword evidence="4 8" id="KW-0028">Amino-acid biosynthesis</keyword>
<dbReference type="GO" id="GO:0005737">
    <property type="term" value="C:cytoplasm"/>
    <property type="evidence" value="ECO:0007669"/>
    <property type="project" value="UniProtKB-SubCell"/>
</dbReference>
<dbReference type="PANTHER" id="PTHR11645">
    <property type="entry name" value="PYRROLINE-5-CARBOXYLATE REDUCTASE"/>
    <property type="match status" value="1"/>
</dbReference>
<name>A0A2P5SZJ0_9GAMM</name>
<dbReference type="InterPro" id="IPR028939">
    <property type="entry name" value="P5C_Rdtase_cat_N"/>
</dbReference>
<evidence type="ECO:0000259" key="12">
    <source>
        <dbReference type="Pfam" id="PF03807"/>
    </source>
</evidence>
<comment type="catalytic activity">
    <reaction evidence="8">
        <text>L-proline + NAD(+) = (S)-1-pyrroline-5-carboxylate + NADH + 2 H(+)</text>
        <dbReference type="Rhea" id="RHEA:14105"/>
        <dbReference type="ChEBI" id="CHEBI:15378"/>
        <dbReference type="ChEBI" id="CHEBI:17388"/>
        <dbReference type="ChEBI" id="CHEBI:57540"/>
        <dbReference type="ChEBI" id="CHEBI:57945"/>
        <dbReference type="ChEBI" id="CHEBI:60039"/>
        <dbReference type="EC" id="1.5.1.2"/>
    </reaction>
</comment>
<dbReference type="SUPFAM" id="SSF51735">
    <property type="entry name" value="NAD(P)-binding Rossmann-fold domains"/>
    <property type="match status" value="1"/>
</dbReference>
<evidence type="ECO:0000256" key="1">
    <source>
        <dbReference type="ARBA" id="ARBA00004496"/>
    </source>
</evidence>
<comment type="caution">
    <text evidence="14">The sequence shown here is derived from an EMBL/GenBank/DDBJ whole genome shotgun (WGS) entry which is preliminary data.</text>
</comment>
<sequence>MQKKIGFIGIGRMARSIIEGLLKNKHISSSVIWIYDHKLMNIKFITDKYNVNYCTSSEDLVQKIDILFITLKPTIALKVLKKIANYIKKDMIVVSTMAGITINTIEQIIGEYHKIIRVMPNIPSIVLEGMTAITPNNLLNQVDINLIVNIFKCIGKTNIIKEHLIHSVVGISSSAPAYVFMFIEAMATVAIKNGMTYSQAYQFAAQAVKGSAQMLLETKKHPEELKNMVCSPGGTTIEAIKILEKNNFNGIIMEAIQKCIIKSTELSKIYE</sequence>
<dbReference type="InterPro" id="IPR000304">
    <property type="entry name" value="Pyrroline-COOH_reductase"/>
</dbReference>
<evidence type="ECO:0000313" key="14">
    <source>
        <dbReference type="EMBL" id="PPI87723.1"/>
    </source>
</evidence>